<protein>
    <submittedName>
        <fullName evidence="1">Uncharacterized protein</fullName>
    </submittedName>
</protein>
<sequence length="61" mass="6753">MLSLFVPFDGKPENHRAVESSKLANNRAELFPCGIVFLALSTIDKKLLFLTALFAGTKKSR</sequence>
<accession>A0A8S5V0U6</accession>
<dbReference type="EMBL" id="BK016179">
    <property type="protein sequence ID" value="DAG00341.1"/>
    <property type="molecule type" value="Genomic_DNA"/>
</dbReference>
<organism evidence="1">
    <name type="scientific">Myoviridae sp. ctHIt1</name>
    <dbReference type="NCBI Taxonomy" id="2825076"/>
    <lineage>
        <taxon>Viruses</taxon>
        <taxon>Duplodnaviria</taxon>
        <taxon>Heunggongvirae</taxon>
        <taxon>Uroviricota</taxon>
        <taxon>Caudoviricetes</taxon>
    </lineage>
</organism>
<proteinExistence type="predicted"/>
<evidence type="ECO:0000313" key="1">
    <source>
        <dbReference type="EMBL" id="DAG00341.1"/>
    </source>
</evidence>
<reference evidence="1" key="1">
    <citation type="journal article" date="2021" name="Proc. Natl. Acad. Sci. U.S.A.">
        <title>A Catalog of Tens of Thousands of Viruses from Human Metagenomes Reveals Hidden Associations with Chronic Diseases.</title>
        <authorList>
            <person name="Tisza M.J."/>
            <person name="Buck C.B."/>
        </authorList>
    </citation>
    <scope>NUCLEOTIDE SEQUENCE</scope>
    <source>
        <strain evidence="1">CtHIt1</strain>
    </source>
</reference>
<name>A0A8S5V0U6_9CAUD</name>